<evidence type="ECO:0000313" key="3">
    <source>
        <dbReference type="Proteomes" id="UP000002282"/>
    </source>
</evidence>
<protein>
    <submittedName>
        <fullName evidence="2">Uncharacterized protein</fullName>
    </submittedName>
</protein>
<dbReference type="OMA" id="FAHLMSC"/>
<dbReference type="EMBL" id="CM000158">
    <property type="protein sequence ID" value="EDW90654.1"/>
    <property type="molecule type" value="Genomic_DNA"/>
</dbReference>
<dbReference type="PhylomeDB" id="B4P4L5"/>
<name>B4P4L5_DROYA</name>
<evidence type="ECO:0000313" key="2">
    <source>
        <dbReference type="EMBL" id="EDW90654.1"/>
    </source>
</evidence>
<accession>B4P4L5</accession>
<reference evidence="2 3" key="2">
    <citation type="journal article" date="2007" name="PLoS Biol.">
        <title>Principles of genome evolution in the Drosophila melanogaster species group.</title>
        <authorList>
            <person name="Ranz J.M."/>
            <person name="Maurin D."/>
            <person name="Chan Y.S."/>
            <person name="von Grotthuss M."/>
            <person name="Hillier L.W."/>
            <person name="Roote J."/>
            <person name="Ashburner M."/>
            <person name="Bergman C.M."/>
        </authorList>
    </citation>
    <scope>NUCLEOTIDE SEQUENCE [LARGE SCALE GENOMIC DNA]</scope>
    <source>
        <strain evidence="3">Tai18E2 / Tucson 14021-0261.01</strain>
    </source>
</reference>
<keyword evidence="1" id="KW-1133">Transmembrane helix</keyword>
<feature type="transmembrane region" description="Helical" evidence="1">
    <location>
        <begin position="126"/>
        <end position="147"/>
    </location>
</feature>
<keyword evidence="1" id="KW-0812">Transmembrane</keyword>
<gene>
    <name evidence="2" type="primary">Dyak\GE13388</name>
    <name evidence="2" type="synonym">dyak_GLEANR_13603</name>
    <name evidence="2" type="synonym">GE13388</name>
    <name evidence="2" type="ORF">Dyak_GE13388</name>
</gene>
<evidence type="ECO:0000256" key="1">
    <source>
        <dbReference type="SAM" id="Phobius"/>
    </source>
</evidence>
<proteinExistence type="predicted"/>
<keyword evidence="3" id="KW-1185">Reference proteome</keyword>
<dbReference type="Proteomes" id="UP000002282">
    <property type="component" value="Chromosome 2R"/>
</dbReference>
<dbReference type="KEGG" id="dya:Dyak_GE13388"/>
<reference evidence="2 3" key="1">
    <citation type="journal article" date="2007" name="Nature">
        <title>Evolution of genes and genomes on the Drosophila phylogeny.</title>
        <authorList>
            <consortium name="Drosophila 12 Genomes Consortium"/>
            <person name="Clark A.G."/>
            <person name="Eisen M.B."/>
            <person name="Smith D.R."/>
            <person name="Bergman C.M."/>
            <person name="Oliver B."/>
            <person name="Markow T.A."/>
            <person name="Kaufman T.C."/>
            <person name="Kellis M."/>
            <person name="Gelbart W."/>
            <person name="Iyer V.N."/>
            <person name="Pollard D.A."/>
            <person name="Sackton T.B."/>
            <person name="Larracuente A.M."/>
            <person name="Singh N.D."/>
            <person name="Abad J.P."/>
            <person name="Abt D.N."/>
            <person name="Adryan B."/>
            <person name="Aguade M."/>
            <person name="Akashi H."/>
            <person name="Anderson W.W."/>
            <person name="Aquadro C.F."/>
            <person name="Ardell D.H."/>
            <person name="Arguello R."/>
            <person name="Artieri C.G."/>
            <person name="Barbash D.A."/>
            <person name="Barker D."/>
            <person name="Barsanti P."/>
            <person name="Batterham P."/>
            <person name="Batzoglou S."/>
            <person name="Begun D."/>
            <person name="Bhutkar A."/>
            <person name="Blanco E."/>
            <person name="Bosak S.A."/>
            <person name="Bradley R.K."/>
            <person name="Brand A.D."/>
            <person name="Brent M.R."/>
            <person name="Brooks A.N."/>
            <person name="Brown R.H."/>
            <person name="Butlin R.K."/>
            <person name="Caggese C."/>
            <person name="Calvi B.R."/>
            <person name="Bernardo de Carvalho A."/>
            <person name="Caspi A."/>
            <person name="Castrezana S."/>
            <person name="Celniker S.E."/>
            <person name="Chang J.L."/>
            <person name="Chapple C."/>
            <person name="Chatterji S."/>
            <person name="Chinwalla A."/>
            <person name="Civetta A."/>
            <person name="Clifton S.W."/>
            <person name="Comeron J.M."/>
            <person name="Costello J.C."/>
            <person name="Coyne J.A."/>
            <person name="Daub J."/>
            <person name="David R.G."/>
            <person name="Delcher A.L."/>
            <person name="Delehaunty K."/>
            <person name="Do C.B."/>
            <person name="Ebling H."/>
            <person name="Edwards K."/>
            <person name="Eickbush T."/>
            <person name="Evans J.D."/>
            <person name="Filipski A."/>
            <person name="Findeiss S."/>
            <person name="Freyhult E."/>
            <person name="Fulton L."/>
            <person name="Fulton R."/>
            <person name="Garcia A.C."/>
            <person name="Gardiner A."/>
            <person name="Garfield D.A."/>
            <person name="Garvin B.E."/>
            <person name="Gibson G."/>
            <person name="Gilbert D."/>
            <person name="Gnerre S."/>
            <person name="Godfrey J."/>
            <person name="Good R."/>
            <person name="Gotea V."/>
            <person name="Gravely B."/>
            <person name="Greenberg A.J."/>
            <person name="Griffiths-Jones S."/>
            <person name="Gross S."/>
            <person name="Guigo R."/>
            <person name="Gustafson E.A."/>
            <person name="Haerty W."/>
            <person name="Hahn M.W."/>
            <person name="Halligan D.L."/>
            <person name="Halpern A.L."/>
            <person name="Halter G.M."/>
            <person name="Han M.V."/>
            <person name="Heger A."/>
            <person name="Hillier L."/>
            <person name="Hinrichs A.S."/>
            <person name="Holmes I."/>
            <person name="Hoskins R.A."/>
            <person name="Hubisz M.J."/>
            <person name="Hultmark D."/>
            <person name="Huntley M.A."/>
            <person name="Jaffe D.B."/>
            <person name="Jagadeeshan S."/>
            <person name="Jeck W.R."/>
            <person name="Johnson J."/>
            <person name="Jones C.D."/>
            <person name="Jordan W.C."/>
            <person name="Karpen G.H."/>
            <person name="Kataoka E."/>
            <person name="Keightley P.D."/>
            <person name="Kheradpour P."/>
            <person name="Kirkness E.F."/>
            <person name="Koerich L.B."/>
            <person name="Kristiansen K."/>
            <person name="Kudrna D."/>
            <person name="Kulathinal R.J."/>
            <person name="Kumar S."/>
            <person name="Kwok R."/>
            <person name="Lander E."/>
            <person name="Langley C.H."/>
            <person name="Lapoint R."/>
            <person name="Lazzaro B.P."/>
            <person name="Lee S.J."/>
            <person name="Levesque L."/>
            <person name="Li R."/>
            <person name="Lin C.F."/>
            <person name="Lin M.F."/>
            <person name="Lindblad-Toh K."/>
            <person name="Llopart A."/>
            <person name="Long M."/>
            <person name="Low L."/>
            <person name="Lozovsky E."/>
            <person name="Lu J."/>
            <person name="Luo M."/>
            <person name="Machado C.A."/>
            <person name="Makalowski W."/>
            <person name="Marzo M."/>
            <person name="Matsuda M."/>
            <person name="Matzkin L."/>
            <person name="McAllister B."/>
            <person name="McBride C.S."/>
            <person name="McKernan B."/>
            <person name="McKernan K."/>
            <person name="Mendez-Lago M."/>
            <person name="Minx P."/>
            <person name="Mollenhauer M.U."/>
            <person name="Montooth K."/>
            <person name="Mount S.M."/>
            <person name="Mu X."/>
            <person name="Myers E."/>
            <person name="Negre B."/>
            <person name="Newfeld S."/>
            <person name="Nielsen R."/>
            <person name="Noor M.A."/>
            <person name="O'Grady P."/>
            <person name="Pachter L."/>
            <person name="Papaceit M."/>
            <person name="Parisi M.J."/>
            <person name="Parisi M."/>
            <person name="Parts L."/>
            <person name="Pedersen J.S."/>
            <person name="Pesole G."/>
            <person name="Phillippy A.M."/>
            <person name="Ponting C.P."/>
            <person name="Pop M."/>
            <person name="Porcelli D."/>
            <person name="Powell J.R."/>
            <person name="Prohaska S."/>
            <person name="Pruitt K."/>
            <person name="Puig M."/>
            <person name="Quesneville H."/>
            <person name="Ram K.R."/>
            <person name="Rand D."/>
            <person name="Rasmussen M.D."/>
            <person name="Reed L.K."/>
            <person name="Reenan R."/>
            <person name="Reily A."/>
            <person name="Remington K.A."/>
            <person name="Rieger T.T."/>
            <person name="Ritchie M.G."/>
            <person name="Robin C."/>
            <person name="Rogers Y.H."/>
            <person name="Rohde C."/>
            <person name="Rozas J."/>
            <person name="Rubenfield M.J."/>
            <person name="Ruiz A."/>
            <person name="Russo S."/>
            <person name="Salzberg S.L."/>
            <person name="Sanchez-Gracia A."/>
            <person name="Saranga D.J."/>
            <person name="Sato H."/>
            <person name="Schaeffer S.W."/>
            <person name="Schatz M.C."/>
            <person name="Schlenke T."/>
            <person name="Schwartz R."/>
            <person name="Segarra C."/>
            <person name="Singh R.S."/>
            <person name="Sirot L."/>
            <person name="Sirota M."/>
            <person name="Sisneros N.B."/>
            <person name="Smith C.D."/>
            <person name="Smith T.F."/>
            <person name="Spieth J."/>
            <person name="Stage D.E."/>
            <person name="Stark A."/>
            <person name="Stephan W."/>
            <person name="Strausberg R.L."/>
            <person name="Strempel S."/>
            <person name="Sturgill D."/>
            <person name="Sutton G."/>
            <person name="Sutton G.G."/>
            <person name="Tao W."/>
            <person name="Teichmann S."/>
            <person name="Tobari Y.N."/>
            <person name="Tomimura Y."/>
            <person name="Tsolas J.M."/>
            <person name="Valente V.L."/>
            <person name="Venter E."/>
            <person name="Venter J.C."/>
            <person name="Vicario S."/>
            <person name="Vieira F.G."/>
            <person name="Vilella A.J."/>
            <person name="Villasante A."/>
            <person name="Walenz B."/>
            <person name="Wang J."/>
            <person name="Wasserman M."/>
            <person name="Watts T."/>
            <person name="Wilson D."/>
            <person name="Wilson R.K."/>
            <person name="Wing R.A."/>
            <person name="Wolfner M.F."/>
            <person name="Wong A."/>
            <person name="Wong G.K."/>
            <person name="Wu C.I."/>
            <person name="Wu G."/>
            <person name="Yamamoto D."/>
            <person name="Yang H.P."/>
            <person name="Yang S.P."/>
            <person name="Yorke J.A."/>
            <person name="Yoshida K."/>
            <person name="Zdobnov E."/>
            <person name="Zhang P."/>
            <person name="Zhang Y."/>
            <person name="Zimin A.V."/>
            <person name="Baldwin J."/>
            <person name="Abdouelleil A."/>
            <person name="Abdulkadir J."/>
            <person name="Abebe A."/>
            <person name="Abera B."/>
            <person name="Abreu J."/>
            <person name="Acer S.C."/>
            <person name="Aftuck L."/>
            <person name="Alexander A."/>
            <person name="An P."/>
            <person name="Anderson E."/>
            <person name="Anderson S."/>
            <person name="Arachi H."/>
            <person name="Azer M."/>
            <person name="Bachantsang P."/>
            <person name="Barry A."/>
            <person name="Bayul T."/>
            <person name="Berlin A."/>
            <person name="Bessette D."/>
            <person name="Bloom T."/>
            <person name="Blye J."/>
            <person name="Boguslavskiy L."/>
            <person name="Bonnet C."/>
            <person name="Boukhgalter B."/>
            <person name="Bourzgui I."/>
            <person name="Brown A."/>
            <person name="Cahill P."/>
            <person name="Channer S."/>
            <person name="Cheshatsang Y."/>
            <person name="Chuda L."/>
            <person name="Citroen M."/>
            <person name="Collymore A."/>
            <person name="Cooke P."/>
            <person name="Costello M."/>
            <person name="D'Aco K."/>
            <person name="Daza R."/>
            <person name="De Haan G."/>
            <person name="DeGray S."/>
            <person name="DeMaso C."/>
            <person name="Dhargay N."/>
            <person name="Dooley K."/>
            <person name="Dooley E."/>
            <person name="Doricent M."/>
            <person name="Dorje P."/>
            <person name="Dorjee K."/>
            <person name="Dupes A."/>
            <person name="Elong R."/>
            <person name="Falk J."/>
            <person name="Farina A."/>
            <person name="Faro S."/>
            <person name="Ferguson D."/>
            <person name="Fisher S."/>
            <person name="Foley C.D."/>
            <person name="Franke A."/>
            <person name="Friedrich D."/>
            <person name="Gadbois L."/>
            <person name="Gearin G."/>
            <person name="Gearin C.R."/>
            <person name="Giannoukos G."/>
            <person name="Goode T."/>
            <person name="Graham J."/>
            <person name="Grandbois E."/>
            <person name="Grewal S."/>
            <person name="Gyaltsen K."/>
            <person name="Hafez N."/>
            <person name="Hagos B."/>
            <person name="Hall J."/>
            <person name="Henson C."/>
            <person name="Hollinger A."/>
            <person name="Honan T."/>
            <person name="Huard M.D."/>
            <person name="Hughes L."/>
            <person name="Hurhula B."/>
            <person name="Husby M.E."/>
            <person name="Kamat A."/>
            <person name="Kanga B."/>
            <person name="Kashin S."/>
            <person name="Khazanovich D."/>
            <person name="Kisner P."/>
            <person name="Lance K."/>
            <person name="Lara M."/>
            <person name="Lee W."/>
            <person name="Lennon N."/>
            <person name="Letendre F."/>
            <person name="LeVine R."/>
            <person name="Lipovsky A."/>
            <person name="Liu X."/>
            <person name="Liu J."/>
            <person name="Liu S."/>
            <person name="Lokyitsang T."/>
            <person name="Lokyitsang Y."/>
            <person name="Lubonja R."/>
            <person name="Lui A."/>
            <person name="MacDonald P."/>
            <person name="Magnisalis V."/>
            <person name="Maru K."/>
            <person name="Matthews C."/>
            <person name="McCusker W."/>
            <person name="McDonough S."/>
            <person name="Mehta T."/>
            <person name="Meldrim J."/>
            <person name="Meneus L."/>
            <person name="Mihai O."/>
            <person name="Mihalev A."/>
            <person name="Mihova T."/>
            <person name="Mittelman R."/>
            <person name="Mlenga V."/>
            <person name="Montmayeur A."/>
            <person name="Mulrain L."/>
            <person name="Navidi A."/>
            <person name="Naylor J."/>
            <person name="Negash T."/>
            <person name="Nguyen T."/>
            <person name="Nguyen N."/>
            <person name="Nicol R."/>
            <person name="Norbu C."/>
            <person name="Norbu N."/>
            <person name="Novod N."/>
            <person name="O'Neill B."/>
            <person name="Osman S."/>
            <person name="Markiewicz E."/>
            <person name="Oyono O.L."/>
            <person name="Patti C."/>
            <person name="Phunkhang P."/>
            <person name="Pierre F."/>
            <person name="Priest M."/>
            <person name="Raghuraman S."/>
            <person name="Rege F."/>
            <person name="Reyes R."/>
            <person name="Rise C."/>
            <person name="Rogov P."/>
            <person name="Ross K."/>
            <person name="Ryan E."/>
            <person name="Settipalli S."/>
            <person name="Shea T."/>
            <person name="Sherpa N."/>
            <person name="Shi L."/>
            <person name="Shih D."/>
            <person name="Sparrow T."/>
            <person name="Spaulding J."/>
            <person name="Stalker J."/>
            <person name="Stange-Thomann N."/>
            <person name="Stavropoulos S."/>
            <person name="Stone C."/>
            <person name="Strader C."/>
            <person name="Tesfaye S."/>
            <person name="Thomson T."/>
            <person name="Thoulutsang Y."/>
            <person name="Thoulutsang D."/>
            <person name="Topham K."/>
            <person name="Topping I."/>
            <person name="Tsamla T."/>
            <person name="Vassiliev H."/>
            <person name="Vo A."/>
            <person name="Wangchuk T."/>
            <person name="Wangdi T."/>
            <person name="Weiand M."/>
            <person name="Wilkinson J."/>
            <person name="Wilson A."/>
            <person name="Yadav S."/>
            <person name="Young G."/>
            <person name="Yu Q."/>
            <person name="Zembek L."/>
            <person name="Zhong D."/>
            <person name="Zimmer A."/>
            <person name="Zwirko Z."/>
            <person name="Jaffe D.B."/>
            <person name="Alvarez P."/>
            <person name="Brockman W."/>
            <person name="Butler J."/>
            <person name="Chin C."/>
            <person name="Gnerre S."/>
            <person name="Grabherr M."/>
            <person name="Kleber M."/>
            <person name="Mauceli E."/>
            <person name="MacCallum I."/>
        </authorList>
    </citation>
    <scope>NUCLEOTIDE SEQUENCE [LARGE SCALE GENOMIC DNA]</scope>
    <source>
        <strain evidence="3">Tai18E2 / Tucson 14021-0261.01</strain>
    </source>
</reference>
<dbReference type="HOGENOM" id="CLU_1857337_0_0_1"/>
<dbReference type="OrthoDB" id="7868860at2759"/>
<feature type="transmembrane region" description="Helical" evidence="1">
    <location>
        <begin position="12"/>
        <end position="33"/>
    </location>
</feature>
<organism evidence="2 3">
    <name type="scientific">Drosophila yakuba</name>
    <name type="common">Fruit fly</name>
    <dbReference type="NCBI Taxonomy" id="7245"/>
    <lineage>
        <taxon>Eukaryota</taxon>
        <taxon>Metazoa</taxon>
        <taxon>Ecdysozoa</taxon>
        <taxon>Arthropoda</taxon>
        <taxon>Hexapoda</taxon>
        <taxon>Insecta</taxon>
        <taxon>Pterygota</taxon>
        <taxon>Neoptera</taxon>
        <taxon>Endopterygota</taxon>
        <taxon>Diptera</taxon>
        <taxon>Brachycera</taxon>
        <taxon>Muscomorpha</taxon>
        <taxon>Ephydroidea</taxon>
        <taxon>Drosophilidae</taxon>
        <taxon>Drosophila</taxon>
        <taxon>Sophophora</taxon>
    </lineage>
</organism>
<keyword evidence="1" id="KW-0472">Membrane</keyword>
<sequence length="157" mass="18003">MKCAIRKCCCCELRWGALIIALIDMIATAAVVLETKYLAYYEDWCMDHNEEVLESSYYFLAYYTWIIALFFHFAHLMSCVLVIASVWVQNKNLLIVYLITGAIRIIYDFIFFIYVCVAIGAMTLTLLLIGCGFGVAIYFWVVAYSWFKMIQSPAGGN</sequence>
<feature type="transmembrane region" description="Helical" evidence="1">
    <location>
        <begin position="62"/>
        <end position="88"/>
    </location>
</feature>
<dbReference type="AlphaFoldDB" id="B4P4L5"/>
<feature type="transmembrane region" description="Helical" evidence="1">
    <location>
        <begin position="95"/>
        <end position="120"/>
    </location>
</feature>